<evidence type="ECO:0000313" key="2">
    <source>
        <dbReference type="Proteomes" id="UP001249851"/>
    </source>
</evidence>
<accession>A0AAD9R6M4</accession>
<dbReference type="SUPFAM" id="SSF56801">
    <property type="entry name" value="Acetyl-CoA synthetase-like"/>
    <property type="match status" value="1"/>
</dbReference>
<name>A0AAD9R6M4_ACRCE</name>
<proteinExistence type="predicted"/>
<dbReference type="PANTHER" id="PTHR42921:SF1">
    <property type="entry name" value="ACETOACETYL-COA SYNTHETASE"/>
    <property type="match status" value="1"/>
</dbReference>
<evidence type="ECO:0000313" key="1">
    <source>
        <dbReference type="EMBL" id="KAK2574032.1"/>
    </source>
</evidence>
<dbReference type="GO" id="GO:0030729">
    <property type="term" value="F:acetoacetate-CoA ligase activity"/>
    <property type="evidence" value="ECO:0007669"/>
    <property type="project" value="TreeGrafter"/>
</dbReference>
<organism evidence="1 2">
    <name type="scientific">Acropora cervicornis</name>
    <name type="common">Staghorn coral</name>
    <dbReference type="NCBI Taxonomy" id="6130"/>
    <lineage>
        <taxon>Eukaryota</taxon>
        <taxon>Metazoa</taxon>
        <taxon>Cnidaria</taxon>
        <taxon>Anthozoa</taxon>
        <taxon>Hexacorallia</taxon>
        <taxon>Scleractinia</taxon>
        <taxon>Astrocoeniina</taxon>
        <taxon>Acroporidae</taxon>
        <taxon>Acropora</taxon>
    </lineage>
</organism>
<dbReference type="Gene3D" id="3.40.50.12780">
    <property type="entry name" value="N-terminal domain of ligase-like"/>
    <property type="match status" value="2"/>
</dbReference>
<protein>
    <submittedName>
        <fullName evidence="1">Acetoacetyl-CoA synthetase</fullName>
    </submittedName>
</protein>
<comment type="caution">
    <text evidence="1">The sequence shown here is derived from an EMBL/GenBank/DDBJ whole genome shotgun (WGS) entry which is preliminary data.</text>
</comment>
<dbReference type="AlphaFoldDB" id="A0AAD9R6M4"/>
<reference evidence="1" key="2">
    <citation type="journal article" date="2023" name="Science">
        <title>Genomic signatures of disease resistance in endangered staghorn corals.</title>
        <authorList>
            <person name="Vollmer S.V."/>
            <person name="Selwyn J.D."/>
            <person name="Despard B.A."/>
            <person name="Roesel C.L."/>
        </authorList>
    </citation>
    <scope>NUCLEOTIDE SEQUENCE</scope>
    <source>
        <strain evidence="1">K2</strain>
    </source>
</reference>
<sequence>MAFARKESPQLMWKPHSCQSTNIHKFKLLVNQTFGLQLDQSSPMEDIPEWFRGARLNFAENLLHFDDDEVALYTAGEGQEVQAITFHQLRNKVTVLASALKNHGVKKGDRIVGVLEVTITLVSFINALSKESNADCSAIGVLDRFKQISPKIMFSVDAVRYNNKIHDHLQKLTQVVQNLTELEKVIVLPFVGRADEIELSGIPKRITIVGTGAKWLSVLEERKIEPLKTHDLSSLHTILSTGSPLKPASYDYVYKSIKADVLLGSISGGTDIISCFAGQNPIVPVYRGEIQTRNLGMAVESWNDEGLPSLFIFLTHLWFSDKGKTWLSNSRRGLAHGLKRERRKSALLLIRN</sequence>
<dbReference type="PANTHER" id="PTHR42921">
    <property type="entry name" value="ACETOACETYL-COA SYNTHETASE"/>
    <property type="match status" value="1"/>
</dbReference>
<keyword evidence="2" id="KW-1185">Reference proteome</keyword>
<dbReference type="EMBL" id="JARQWQ010000001">
    <property type="protein sequence ID" value="KAK2574032.1"/>
    <property type="molecule type" value="Genomic_DNA"/>
</dbReference>
<dbReference type="Proteomes" id="UP001249851">
    <property type="component" value="Unassembled WGS sequence"/>
</dbReference>
<reference evidence="1" key="1">
    <citation type="journal article" date="2023" name="G3 (Bethesda)">
        <title>Whole genome assembly and annotation of the endangered Caribbean coral Acropora cervicornis.</title>
        <authorList>
            <person name="Selwyn J.D."/>
            <person name="Vollmer S.V."/>
        </authorList>
    </citation>
    <scope>NUCLEOTIDE SEQUENCE</scope>
    <source>
        <strain evidence="1">K2</strain>
    </source>
</reference>
<dbReference type="InterPro" id="IPR042099">
    <property type="entry name" value="ANL_N_sf"/>
</dbReference>
<gene>
    <name evidence="1" type="ORF">P5673_000152</name>
</gene>